<evidence type="ECO:0000259" key="4">
    <source>
        <dbReference type="Pfam" id="PF00171"/>
    </source>
</evidence>
<dbReference type="InterPro" id="IPR016161">
    <property type="entry name" value="Ald_DH/histidinol_DH"/>
</dbReference>
<dbReference type="PROSITE" id="PS00070">
    <property type="entry name" value="ALDEHYDE_DEHYDR_CYS"/>
    <property type="match status" value="1"/>
</dbReference>
<name>A0ABQ1PU12_9GAMM</name>
<keyword evidence="1 3" id="KW-0560">Oxidoreductase</keyword>
<comment type="similarity">
    <text evidence="3">Belongs to the aldehyde dehydrogenase family.</text>
</comment>
<dbReference type="Pfam" id="PF00171">
    <property type="entry name" value="Aldedh"/>
    <property type="match status" value="1"/>
</dbReference>
<dbReference type="InterPro" id="IPR016160">
    <property type="entry name" value="Ald_DH_CS_CYS"/>
</dbReference>
<reference evidence="6" key="1">
    <citation type="journal article" date="2019" name="Int. J. Syst. Evol. Microbiol.">
        <title>The Global Catalogue of Microorganisms (GCM) 10K type strain sequencing project: providing services to taxonomists for standard genome sequencing and annotation.</title>
        <authorList>
            <consortium name="The Broad Institute Genomics Platform"/>
            <consortium name="The Broad Institute Genome Sequencing Center for Infectious Disease"/>
            <person name="Wu L."/>
            <person name="Ma J."/>
        </authorList>
    </citation>
    <scope>NUCLEOTIDE SEQUENCE [LARGE SCALE GENOMIC DNA]</scope>
    <source>
        <strain evidence="6">CGMCC 1.12482</strain>
    </source>
</reference>
<proteinExistence type="inferred from homology"/>
<evidence type="ECO:0000313" key="6">
    <source>
        <dbReference type="Proteomes" id="UP000638188"/>
    </source>
</evidence>
<evidence type="ECO:0000256" key="1">
    <source>
        <dbReference type="ARBA" id="ARBA00023002"/>
    </source>
</evidence>
<protein>
    <submittedName>
        <fullName evidence="5">Aldehyde dehydrogenase</fullName>
    </submittedName>
</protein>
<organism evidence="5 6">
    <name type="scientific">Halopseudomonas salina</name>
    <dbReference type="NCBI Taxonomy" id="1323744"/>
    <lineage>
        <taxon>Bacteria</taxon>
        <taxon>Pseudomonadati</taxon>
        <taxon>Pseudomonadota</taxon>
        <taxon>Gammaproteobacteria</taxon>
        <taxon>Pseudomonadales</taxon>
        <taxon>Pseudomonadaceae</taxon>
        <taxon>Halopseudomonas</taxon>
    </lineage>
</organism>
<dbReference type="RefSeq" id="WP_150276845.1">
    <property type="nucleotide sequence ID" value="NZ_BMFF01000004.1"/>
</dbReference>
<dbReference type="Proteomes" id="UP000638188">
    <property type="component" value="Unassembled WGS sequence"/>
</dbReference>
<dbReference type="Gene3D" id="3.40.309.10">
    <property type="entry name" value="Aldehyde Dehydrogenase, Chain A, domain 2"/>
    <property type="match status" value="1"/>
</dbReference>
<dbReference type="Gene3D" id="3.40.605.10">
    <property type="entry name" value="Aldehyde Dehydrogenase, Chain A, domain 1"/>
    <property type="match status" value="1"/>
</dbReference>
<sequence>MTKRLQTLSPIDGSVYVERDLATAEEIQAVLELAVGAQRRWRTVPVAERVAIVRKAVAIFSSRESDLAIELSWMMGRPIRFAAGEIKGFVERATYMADIAEASLADLQLPAKEGFKRFIRREPLGVSLVIAPWNFPYLTAVNAVVPALLAGNAVLLKHSAQTPLCSERMVAAFTEAGLPGGVFQFLHMDHADTETLIQSPGLAHVAFTGSVGGGEKVEQAMAGRFLSSGLELGGKDPAYVRADADLTHAVETAMDGAFFNSGQSCCGIERIYVHDSVHDAFIEQAVALVNGYKLGRSDDPDTTLGPVVKPESAAFIRSQIADAISQGAKALIDEAHFPMDEAGSAYLAPQILTDVNHGMRIMTEESFGPVVGIQRVSSDEEAIALMNDSEYGLTAAIFSQDVDVALALADQLQTGTVFLNRCDYLDPALAWTGVKHSGRGCTLSSVGYEHLTRPKSFHFKILS</sequence>
<feature type="active site" evidence="2">
    <location>
        <position position="231"/>
    </location>
</feature>
<gene>
    <name evidence="5" type="ORF">GCM10007418_23370</name>
</gene>
<dbReference type="PANTHER" id="PTHR11699">
    <property type="entry name" value="ALDEHYDE DEHYDROGENASE-RELATED"/>
    <property type="match status" value="1"/>
</dbReference>
<dbReference type="InterPro" id="IPR016162">
    <property type="entry name" value="Ald_DH_N"/>
</dbReference>
<evidence type="ECO:0000256" key="2">
    <source>
        <dbReference type="PROSITE-ProRule" id="PRU10007"/>
    </source>
</evidence>
<accession>A0ABQ1PU12</accession>
<dbReference type="CDD" id="cd07102">
    <property type="entry name" value="ALDH_EDX86601"/>
    <property type="match status" value="1"/>
</dbReference>
<dbReference type="PROSITE" id="PS00687">
    <property type="entry name" value="ALDEHYDE_DEHYDR_GLU"/>
    <property type="match status" value="1"/>
</dbReference>
<evidence type="ECO:0000256" key="3">
    <source>
        <dbReference type="RuleBase" id="RU003345"/>
    </source>
</evidence>
<dbReference type="InterPro" id="IPR029510">
    <property type="entry name" value="Ald_DH_CS_GLU"/>
</dbReference>
<dbReference type="SUPFAM" id="SSF53720">
    <property type="entry name" value="ALDH-like"/>
    <property type="match status" value="1"/>
</dbReference>
<dbReference type="EMBL" id="BMFF01000004">
    <property type="protein sequence ID" value="GGD03622.1"/>
    <property type="molecule type" value="Genomic_DNA"/>
</dbReference>
<dbReference type="InterPro" id="IPR015590">
    <property type="entry name" value="Aldehyde_DH_dom"/>
</dbReference>
<keyword evidence="6" id="KW-1185">Reference proteome</keyword>
<evidence type="ECO:0000313" key="5">
    <source>
        <dbReference type="EMBL" id="GGD03622.1"/>
    </source>
</evidence>
<dbReference type="InterPro" id="IPR016163">
    <property type="entry name" value="Ald_DH_C"/>
</dbReference>
<feature type="domain" description="Aldehyde dehydrogenase" evidence="4">
    <location>
        <begin position="3"/>
        <end position="456"/>
    </location>
</feature>
<comment type="caution">
    <text evidence="5">The sequence shown here is derived from an EMBL/GenBank/DDBJ whole genome shotgun (WGS) entry which is preliminary data.</text>
</comment>